<proteinExistence type="predicted"/>
<evidence type="ECO:0000313" key="1">
    <source>
        <dbReference type="EMBL" id="CAL1371164.1"/>
    </source>
</evidence>
<organism evidence="1 2">
    <name type="scientific">Linum trigynum</name>
    <dbReference type="NCBI Taxonomy" id="586398"/>
    <lineage>
        <taxon>Eukaryota</taxon>
        <taxon>Viridiplantae</taxon>
        <taxon>Streptophyta</taxon>
        <taxon>Embryophyta</taxon>
        <taxon>Tracheophyta</taxon>
        <taxon>Spermatophyta</taxon>
        <taxon>Magnoliopsida</taxon>
        <taxon>eudicotyledons</taxon>
        <taxon>Gunneridae</taxon>
        <taxon>Pentapetalae</taxon>
        <taxon>rosids</taxon>
        <taxon>fabids</taxon>
        <taxon>Malpighiales</taxon>
        <taxon>Linaceae</taxon>
        <taxon>Linum</taxon>
    </lineage>
</organism>
<gene>
    <name evidence="1" type="ORF">LTRI10_LOCUS13244</name>
</gene>
<evidence type="ECO:0000313" key="2">
    <source>
        <dbReference type="Proteomes" id="UP001497516"/>
    </source>
</evidence>
<accession>A0AAV2DD65</accession>
<keyword evidence="2" id="KW-1185">Reference proteome</keyword>
<dbReference type="AlphaFoldDB" id="A0AAV2DD65"/>
<protein>
    <submittedName>
        <fullName evidence="1">Uncharacterized protein</fullName>
    </submittedName>
</protein>
<sequence length="77" mass="9080">MDRTMRYFEIVKSFKPFTTMFPIPGLLLLFFLCCMCYASTLYGITVKATENVWTGNIEYRARQESVQWPCLLYGFLN</sequence>
<dbReference type="Proteomes" id="UP001497516">
    <property type="component" value="Chromosome 2"/>
</dbReference>
<dbReference type="EMBL" id="OZ034815">
    <property type="protein sequence ID" value="CAL1371164.1"/>
    <property type="molecule type" value="Genomic_DNA"/>
</dbReference>
<reference evidence="1 2" key="1">
    <citation type="submission" date="2024-04" db="EMBL/GenBank/DDBJ databases">
        <authorList>
            <person name="Fracassetti M."/>
        </authorList>
    </citation>
    <scope>NUCLEOTIDE SEQUENCE [LARGE SCALE GENOMIC DNA]</scope>
</reference>
<name>A0AAV2DD65_9ROSI</name>